<keyword evidence="1 4" id="KW-0479">Metal-binding</keyword>
<gene>
    <name evidence="8" type="ORF">F511_29308</name>
</gene>
<evidence type="ECO:0000256" key="5">
    <source>
        <dbReference type="SAM" id="MobiDB-lite"/>
    </source>
</evidence>
<name>A0A2Z7A2C0_9LAMI</name>
<dbReference type="InterPro" id="IPR056116">
    <property type="entry name" value="DUF7699"/>
</dbReference>
<dbReference type="InterPro" id="IPR036855">
    <property type="entry name" value="Znf_CCCH_sf"/>
</dbReference>
<dbReference type="Gene3D" id="1.10.720.30">
    <property type="entry name" value="SAP domain"/>
    <property type="match status" value="1"/>
</dbReference>
<evidence type="ECO:0000313" key="9">
    <source>
        <dbReference type="Proteomes" id="UP000250235"/>
    </source>
</evidence>
<evidence type="ECO:0000256" key="4">
    <source>
        <dbReference type="PROSITE-ProRule" id="PRU00723"/>
    </source>
</evidence>
<feature type="region of interest" description="Disordered" evidence="5">
    <location>
        <begin position="1"/>
        <end position="30"/>
    </location>
</feature>
<evidence type="ECO:0000256" key="1">
    <source>
        <dbReference type="ARBA" id="ARBA00022723"/>
    </source>
</evidence>
<keyword evidence="3 4" id="KW-0862">Zinc</keyword>
<dbReference type="Gene3D" id="4.10.1000.10">
    <property type="entry name" value="Zinc finger, CCCH-type"/>
    <property type="match status" value="1"/>
</dbReference>
<feature type="compositionally biased region" description="Basic residues" evidence="5">
    <location>
        <begin position="221"/>
        <end position="230"/>
    </location>
</feature>
<dbReference type="OrthoDB" id="690722at2759"/>
<evidence type="ECO:0000259" key="7">
    <source>
        <dbReference type="PROSITE" id="PS50800"/>
    </source>
</evidence>
<dbReference type="InterPro" id="IPR036361">
    <property type="entry name" value="SAP_dom_sf"/>
</dbReference>
<feature type="domain" description="SAP" evidence="7">
    <location>
        <begin position="47"/>
        <end position="81"/>
    </location>
</feature>
<dbReference type="AlphaFoldDB" id="A0A2Z7A2C0"/>
<dbReference type="Pfam" id="PF24766">
    <property type="entry name" value="DUF7699"/>
    <property type="match status" value="1"/>
</dbReference>
<dbReference type="Proteomes" id="UP000250235">
    <property type="component" value="Unassembled WGS sequence"/>
</dbReference>
<dbReference type="SUPFAM" id="SSF68906">
    <property type="entry name" value="SAP domain"/>
    <property type="match status" value="1"/>
</dbReference>
<dbReference type="EMBL" id="KV019630">
    <property type="protein sequence ID" value="KZV15748.1"/>
    <property type="molecule type" value="Genomic_DNA"/>
</dbReference>
<dbReference type="InterPro" id="IPR000571">
    <property type="entry name" value="Znf_CCCH"/>
</dbReference>
<keyword evidence="2 4" id="KW-0863">Zinc-finger</keyword>
<proteinExistence type="predicted"/>
<dbReference type="InterPro" id="IPR041367">
    <property type="entry name" value="Znf-CCCH_4"/>
</dbReference>
<dbReference type="PROSITE" id="PS50800">
    <property type="entry name" value="SAP"/>
    <property type="match status" value="1"/>
</dbReference>
<reference evidence="8 9" key="1">
    <citation type="journal article" date="2015" name="Proc. Natl. Acad. Sci. U.S.A.">
        <title>The resurrection genome of Boea hygrometrica: A blueprint for survival of dehydration.</title>
        <authorList>
            <person name="Xiao L."/>
            <person name="Yang G."/>
            <person name="Zhang L."/>
            <person name="Yang X."/>
            <person name="Zhao S."/>
            <person name="Ji Z."/>
            <person name="Zhou Q."/>
            <person name="Hu M."/>
            <person name="Wang Y."/>
            <person name="Chen M."/>
            <person name="Xu Y."/>
            <person name="Jin H."/>
            <person name="Xiao X."/>
            <person name="Hu G."/>
            <person name="Bao F."/>
            <person name="Hu Y."/>
            <person name="Wan P."/>
            <person name="Li L."/>
            <person name="Deng X."/>
            <person name="Kuang T."/>
            <person name="Xiang C."/>
            <person name="Zhu J.K."/>
            <person name="Oliver M.J."/>
            <person name="He Y."/>
        </authorList>
    </citation>
    <scope>NUCLEOTIDE SEQUENCE [LARGE SCALE GENOMIC DNA]</scope>
    <source>
        <strain evidence="9">cv. XS01</strain>
    </source>
</reference>
<evidence type="ECO:0000259" key="6">
    <source>
        <dbReference type="PROSITE" id="PS50103"/>
    </source>
</evidence>
<keyword evidence="9" id="KW-1185">Reference proteome</keyword>
<accession>A0A2Z7A2C0</accession>
<evidence type="ECO:0000313" key="8">
    <source>
        <dbReference type="EMBL" id="KZV15748.1"/>
    </source>
</evidence>
<protein>
    <submittedName>
        <fullName evidence="8">Zinc finger CCCH domain-containing protein 62</fullName>
    </submittedName>
</protein>
<evidence type="ECO:0000256" key="3">
    <source>
        <dbReference type="ARBA" id="ARBA00022833"/>
    </source>
</evidence>
<feature type="domain" description="C3H1-type" evidence="6">
    <location>
        <begin position="326"/>
        <end position="351"/>
    </location>
</feature>
<feature type="region of interest" description="Disordered" evidence="5">
    <location>
        <begin position="221"/>
        <end position="263"/>
    </location>
</feature>
<dbReference type="SUPFAM" id="SSF90229">
    <property type="entry name" value="CCCH zinc finger"/>
    <property type="match status" value="1"/>
</dbReference>
<evidence type="ECO:0000256" key="2">
    <source>
        <dbReference type="ARBA" id="ARBA00022771"/>
    </source>
</evidence>
<feature type="compositionally biased region" description="Basic and acidic residues" evidence="5">
    <location>
        <begin position="231"/>
        <end position="260"/>
    </location>
</feature>
<dbReference type="GO" id="GO:0008270">
    <property type="term" value="F:zinc ion binding"/>
    <property type="evidence" value="ECO:0007669"/>
    <property type="project" value="UniProtKB-KW"/>
</dbReference>
<dbReference type="InterPro" id="IPR003034">
    <property type="entry name" value="SAP_dom"/>
</dbReference>
<dbReference type="Pfam" id="PF02037">
    <property type="entry name" value="SAP"/>
    <property type="match status" value="1"/>
</dbReference>
<feature type="zinc finger region" description="C3H1-type" evidence="4">
    <location>
        <begin position="326"/>
        <end position="351"/>
    </location>
</feature>
<dbReference type="Pfam" id="PF18044">
    <property type="entry name" value="zf-CCCH_4"/>
    <property type="match status" value="1"/>
</dbReference>
<organism evidence="8 9">
    <name type="scientific">Dorcoceras hygrometricum</name>
    <dbReference type="NCBI Taxonomy" id="472368"/>
    <lineage>
        <taxon>Eukaryota</taxon>
        <taxon>Viridiplantae</taxon>
        <taxon>Streptophyta</taxon>
        <taxon>Embryophyta</taxon>
        <taxon>Tracheophyta</taxon>
        <taxon>Spermatophyta</taxon>
        <taxon>Magnoliopsida</taxon>
        <taxon>eudicotyledons</taxon>
        <taxon>Gunneridae</taxon>
        <taxon>Pentapetalae</taxon>
        <taxon>asterids</taxon>
        <taxon>lamiids</taxon>
        <taxon>Lamiales</taxon>
        <taxon>Gesneriaceae</taxon>
        <taxon>Didymocarpoideae</taxon>
        <taxon>Trichosporeae</taxon>
        <taxon>Loxocarpinae</taxon>
        <taxon>Dorcoceras</taxon>
    </lineage>
</organism>
<dbReference type="PROSITE" id="PS50103">
    <property type="entry name" value="ZF_C3H1"/>
    <property type="match status" value="1"/>
</dbReference>
<dbReference type="SMART" id="SM00513">
    <property type="entry name" value="SAP"/>
    <property type="match status" value="1"/>
</dbReference>
<dbReference type="PANTHER" id="PTHR35323">
    <property type="entry name" value="SAP DOMAIN-CONTAINING PROTEIN"/>
    <property type="match status" value="1"/>
</dbReference>
<dbReference type="PANTHER" id="PTHR35323:SF5">
    <property type="entry name" value="ZINC FINGER CCCH DOMAIN-CONTAINING PROTEIN 62"/>
    <property type="match status" value="1"/>
</dbReference>
<sequence>MKAQSLKGDNGQNGEDPDLITNAGSDLAEQDQKSYDTVQKIIEGGQMQKLKVDQCKIYLRKHGLRLSGNKDTLIWRIKEHIDIIDGGGESIYPASSFLLNCKGDACMGDVVMFEHNVYEAFNIASRGGSGAPCGTRVVVGRIIKESYGAAKQQHTFTIEVLWSKGEKPLPPLHPLLIKGRNLYRLKTLRQKWEDEGERQKILMEKHTRGGAARLNREARVRKKELHKTQRLNRETGKENRDRNWELEQKKHEESRNKQHNDYSSANRSILRPFPRQHCEENQRPINYIKPFPVQSLMNHNPPSYFQQSHASYKQQSFTTAGYPLVNEQKQTCRYYPRGRCYFGDRCKYLHK</sequence>